<feature type="transmembrane region" description="Helical" evidence="2">
    <location>
        <begin position="427"/>
        <end position="447"/>
    </location>
</feature>
<dbReference type="GO" id="GO:0006629">
    <property type="term" value="P:lipid metabolic process"/>
    <property type="evidence" value="ECO:0007669"/>
    <property type="project" value="InterPro"/>
</dbReference>
<keyword evidence="2" id="KW-0812">Transmembrane</keyword>
<dbReference type="PANTHER" id="PTHR13593:SF140">
    <property type="entry name" value="PLC-LIKE PHOSPHODIESTERASE"/>
    <property type="match status" value="1"/>
</dbReference>
<reference evidence="3 4" key="1">
    <citation type="submission" date="2016-02" db="EMBL/GenBank/DDBJ databases">
        <title>Genome analysis of coral dinoflagellate symbionts highlights evolutionary adaptations to a symbiotic lifestyle.</title>
        <authorList>
            <person name="Aranda M."/>
            <person name="Li Y."/>
            <person name="Liew Y.J."/>
            <person name="Baumgarten S."/>
            <person name="Simakov O."/>
            <person name="Wilson M."/>
            <person name="Piel J."/>
            <person name="Ashoor H."/>
            <person name="Bougouffa S."/>
            <person name="Bajic V.B."/>
            <person name="Ryu T."/>
            <person name="Ravasi T."/>
            <person name="Bayer T."/>
            <person name="Micklem G."/>
            <person name="Kim H."/>
            <person name="Bhak J."/>
            <person name="Lajeunesse T.C."/>
            <person name="Voolstra C.R."/>
        </authorList>
    </citation>
    <scope>NUCLEOTIDE SEQUENCE [LARGE SCALE GENOMIC DNA]</scope>
    <source>
        <strain evidence="3 4">CCMP2467</strain>
    </source>
</reference>
<dbReference type="PANTHER" id="PTHR13593">
    <property type="match status" value="1"/>
</dbReference>
<dbReference type="InterPro" id="IPR017946">
    <property type="entry name" value="PLC-like_Pdiesterase_TIM-brl"/>
</dbReference>
<evidence type="ECO:0000256" key="2">
    <source>
        <dbReference type="SAM" id="Phobius"/>
    </source>
</evidence>
<dbReference type="SUPFAM" id="SSF51695">
    <property type="entry name" value="PLC-like phosphodiesterases"/>
    <property type="match status" value="1"/>
</dbReference>
<feature type="transmembrane region" description="Helical" evidence="2">
    <location>
        <begin position="21"/>
        <end position="45"/>
    </location>
</feature>
<dbReference type="EMBL" id="LSRX01000737">
    <property type="protein sequence ID" value="OLP89913.1"/>
    <property type="molecule type" value="Genomic_DNA"/>
</dbReference>
<keyword evidence="1" id="KW-0175">Coiled coil</keyword>
<comment type="caution">
    <text evidence="3">The sequence shown here is derived from an EMBL/GenBank/DDBJ whole genome shotgun (WGS) entry which is preliminary data.</text>
</comment>
<dbReference type="AlphaFoldDB" id="A0A1Q9D404"/>
<dbReference type="OrthoDB" id="1046782at2759"/>
<sequence>MTWNTGSDSGQQEIRIQIRGFGAIAMGLEAALLVLGVSAFCTAIACNGNSAFCDLPLTQVTFAATHNAGAFSLDIPDLIDSNVPGFNVNDALKCVYENHDKNFREQLDFGIRAFNLDLCSKETEPGVLFNCHGVPPAYGKPFTNSLETFTDWLRANTREVVIMWPGNLKIGFNAASQWEALMGGHFGEAGACLKVTATTNASTWSRRDQASCILVQGRPSENITLGHLVDNNLRVVVWDFYWKEWVNNSYDPLVNPGATSQSLLADFQKYGRGEKNVLPEAVLAFNVIGAPKLPSPATFNQCKDVFCQIKEAEILVDELELSCIKTLSRRYNKDLVQDDAQPHKYQAEEMCPEYSCGCLGYISPLEVVHQDLLKLGHSLHAVAIDYPGIGRSSVADLARRMNEATLRHRLGSPEPGADWWSCHRQPVIMATAIPCSLVLLALVGCLLRRWYQRAQQREGEKKRARKEAARARMQETGFLGAAGHGYPGYPGQMQPSSPTWEMQVPQMAPTWPAHNQDSGWQLHGTVPQQIPPGVRVAPSAGAGLMQPFQKLHETE</sequence>
<evidence type="ECO:0008006" key="5">
    <source>
        <dbReference type="Google" id="ProtNLM"/>
    </source>
</evidence>
<name>A0A1Q9D404_SYMMI</name>
<dbReference type="Gene3D" id="3.20.20.190">
    <property type="entry name" value="Phosphatidylinositol (PI) phosphodiesterase"/>
    <property type="match status" value="1"/>
</dbReference>
<accession>A0A1Q9D404</accession>
<protein>
    <recommendedName>
        <fullName evidence="5">PI-PLC X domain-containing protein 1</fullName>
    </recommendedName>
</protein>
<dbReference type="InterPro" id="IPR051057">
    <property type="entry name" value="PI-PLC_domain"/>
</dbReference>
<dbReference type="CDD" id="cd08557">
    <property type="entry name" value="PI-PLCc_bacteria_like"/>
    <property type="match status" value="1"/>
</dbReference>
<organism evidence="3 4">
    <name type="scientific">Symbiodinium microadriaticum</name>
    <name type="common">Dinoflagellate</name>
    <name type="synonym">Zooxanthella microadriatica</name>
    <dbReference type="NCBI Taxonomy" id="2951"/>
    <lineage>
        <taxon>Eukaryota</taxon>
        <taxon>Sar</taxon>
        <taxon>Alveolata</taxon>
        <taxon>Dinophyceae</taxon>
        <taxon>Suessiales</taxon>
        <taxon>Symbiodiniaceae</taxon>
        <taxon>Symbiodinium</taxon>
    </lineage>
</organism>
<dbReference type="Proteomes" id="UP000186817">
    <property type="component" value="Unassembled WGS sequence"/>
</dbReference>
<dbReference type="GO" id="GO:0008081">
    <property type="term" value="F:phosphoric diester hydrolase activity"/>
    <property type="evidence" value="ECO:0007669"/>
    <property type="project" value="InterPro"/>
</dbReference>
<evidence type="ECO:0000313" key="4">
    <source>
        <dbReference type="Proteomes" id="UP000186817"/>
    </source>
</evidence>
<evidence type="ECO:0000256" key="1">
    <source>
        <dbReference type="SAM" id="Coils"/>
    </source>
</evidence>
<evidence type="ECO:0000313" key="3">
    <source>
        <dbReference type="EMBL" id="OLP89913.1"/>
    </source>
</evidence>
<keyword evidence="2" id="KW-1133">Transmembrane helix</keyword>
<feature type="coiled-coil region" evidence="1">
    <location>
        <begin position="447"/>
        <end position="474"/>
    </location>
</feature>
<gene>
    <name evidence="3" type="ORF">AK812_SmicGene28577</name>
</gene>
<keyword evidence="2" id="KW-0472">Membrane</keyword>
<proteinExistence type="predicted"/>
<keyword evidence="4" id="KW-1185">Reference proteome</keyword>